<dbReference type="Gene3D" id="2.60.120.10">
    <property type="entry name" value="Jelly Rolls"/>
    <property type="match status" value="1"/>
</dbReference>
<evidence type="ECO:0000313" key="2">
    <source>
        <dbReference type="EMBL" id="GHH25232.1"/>
    </source>
</evidence>
<comment type="caution">
    <text evidence="2">The sequence shown here is derived from an EMBL/GenBank/DDBJ whole genome shotgun (WGS) entry which is preliminary data.</text>
</comment>
<dbReference type="Proteomes" id="UP000652430">
    <property type="component" value="Unassembled WGS sequence"/>
</dbReference>
<dbReference type="Pfam" id="PF09313">
    <property type="entry name" value="TehB-like"/>
    <property type="match status" value="1"/>
</dbReference>
<proteinExistence type="predicted"/>
<accession>A0ABQ3LTB0</accession>
<dbReference type="InterPro" id="IPR014710">
    <property type="entry name" value="RmlC-like_jellyroll"/>
</dbReference>
<keyword evidence="3" id="KW-1185">Reference proteome</keyword>
<feature type="domain" description="TehB/YeaR-like" evidence="1">
    <location>
        <begin position="8"/>
        <end position="82"/>
    </location>
</feature>
<gene>
    <name evidence="2" type="ORF">GCM10008023_38340</name>
</gene>
<name>A0ABQ3LTB0_9SPHN</name>
<dbReference type="EMBL" id="BNAQ01000009">
    <property type="protein sequence ID" value="GHH25232.1"/>
    <property type="molecule type" value="Genomic_DNA"/>
</dbReference>
<dbReference type="SUPFAM" id="SSF51197">
    <property type="entry name" value="Clavaminate synthase-like"/>
    <property type="match status" value="1"/>
</dbReference>
<evidence type="ECO:0000313" key="3">
    <source>
        <dbReference type="Proteomes" id="UP000652430"/>
    </source>
</evidence>
<organism evidence="2 3">
    <name type="scientific">Sphingomonas glacialis</name>
    <dbReference type="NCBI Taxonomy" id="658225"/>
    <lineage>
        <taxon>Bacteria</taxon>
        <taxon>Pseudomonadati</taxon>
        <taxon>Pseudomonadota</taxon>
        <taxon>Alphaproteobacteria</taxon>
        <taxon>Sphingomonadales</taxon>
        <taxon>Sphingomonadaceae</taxon>
        <taxon>Sphingomonas</taxon>
    </lineage>
</organism>
<protein>
    <recommendedName>
        <fullName evidence="1">TehB/YeaR-like domain-containing protein</fullName>
    </recommendedName>
</protein>
<dbReference type="InterPro" id="IPR015392">
    <property type="entry name" value="TehB/YeaR-like_dom"/>
</dbReference>
<dbReference type="RefSeq" id="WP_189677608.1">
    <property type="nucleotide sequence ID" value="NZ_BNAQ01000009.1"/>
</dbReference>
<reference evidence="3" key="1">
    <citation type="journal article" date="2019" name="Int. J. Syst. Evol. Microbiol.">
        <title>The Global Catalogue of Microorganisms (GCM) 10K type strain sequencing project: providing services to taxonomists for standard genome sequencing and annotation.</title>
        <authorList>
            <consortium name="The Broad Institute Genomics Platform"/>
            <consortium name="The Broad Institute Genome Sequencing Center for Infectious Disease"/>
            <person name="Wu L."/>
            <person name="Ma J."/>
        </authorList>
    </citation>
    <scope>NUCLEOTIDE SEQUENCE [LARGE SCALE GENOMIC DNA]</scope>
    <source>
        <strain evidence="3">CGMCC 1.8957</strain>
    </source>
</reference>
<sequence length="91" mass="10364">MNAPEPYKSTPVFDENTLPAGLRKEHRTKAGVWGIIRVLEGRLRYRVLDPITETILDPDHPGLVLPDQPHFVEPLGAMRMQVDFYDRNPSA</sequence>
<evidence type="ECO:0000259" key="1">
    <source>
        <dbReference type="Pfam" id="PF09313"/>
    </source>
</evidence>